<dbReference type="Proteomes" id="UP001500620">
    <property type="component" value="Unassembled WGS sequence"/>
</dbReference>
<keyword evidence="2" id="KW-1185">Reference proteome</keyword>
<evidence type="ECO:0000313" key="2">
    <source>
        <dbReference type="Proteomes" id="UP001500620"/>
    </source>
</evidence>
<evidence type="ECO:0000313" key="1">
    <source>
        <dbReference type="EMBL" id="GAA4244337.1"/>
    </source>
</evidence>
<protein>
    <submittedName>
        <fullName evidence="1">Uncharacterized protein</fullName>
    </submittedName>
</protein>
<gene>
    <name evidence="1" type="ORF">GCM10022255_007020</name>
</gene>
<dbReference type="EMBL" id="BAABAT010000001">
    <property type="protein sequence ID" value="GAA4244337.1"/>
    <property type="molecule type" value="Genomic_DNA"/>
</dbReference>
<accession>A0ABP8CX81</accession>
<organism evidence="1 2">
    <name type="scientific">Dactylosporangium darangshiense</name>
    <dbReference type="NCBI Taxonomy" id="579108"/>
    <lineage>
        <taxon>Bacteria</taxon>
        <taxon>Bacillati</taxon>
        <taxon>Actinomycetota</taxon>
        <taxon>Actinomycetes</taxon>
        <taxon>Micromonosporales</taxon>
        <taxon>Micromonosporaceae</taxon>
        <taxon>Dactylosporangium</taxon>
    </lineage>
</organism>
<proteinExistence type="predicted"/>
<comment type="caution">
    <text evidence="1">The sequence shown here is derived from an EMBL/GenBank/DDBJ whole genome shotgun (WGS) entry which is preliminary data.</text>
</comment>
<sequence>MPGIERDLGTVIGVSEVERAEYAFTQVERWLRSEPMVELLGMFADGDGGEMVGWLHLNEELPGWLDGLFQDAEGIDGPFQGAEGITAQGELLRHVLVVERAAAGAFNFRTPDGSSYRERSQAVSADFDDATRERIARLADELGLVEAREPRFRAYDKTLVLGGGYRSPLLRTKYAALLRERGTQLGEVSFLGSPRFLIEDAARPERPVAERYAPGATDEFGLMLGAARAELGLRASGIEFLCGCTSDSEPCPKWPYREAENADRTPAEFTHERRAPLTNETGEMVGSVLSACTSRPPYRPDTSDTLGLWARCAEPRAGQRVLLVTTQVFVPFQQFDALRRIYLPYGAEVETVGFGPEWGDRPQNAEYLLQETLSAIRSARRLLVAAAKVLAPGALGSTG</sequence>
<name>A0ABP8CX81_9ACTN</name>
<reference evidence="2" key="1">
    <citation type="journal article" date="2019" name="Int. J. Syst. Evol. Microbiol.">
        <title>The Global Catalogue of Microorganisms (GCM) 10K type strain sequencing project: providing services to taxonomists for standard genome sequencing and annotation.</title>
        <authorList>
            <consortium name="The Broad Institute Genomics Platform"/>
            <consortium name="The Broad Institute Genome Sequencing Center for Infectious Disease"/>
            <person name="Wu L."/>
            <person name="Ma J."/>
        </authorList>
    </citation>
    <scope>NUCLEOTIDE SEQUENCE [LARGE SCALE GENOMIC DNA]</scope>
    <source>
        <strain evidence="2">JCM 17441</strain>
    </source>
</reference>